<organism evidence="2">
    <name type="scientific">Gracilinema caldarium</name>
    <dbReference type="NCBI Taxonomy" id="215591"/>
    <lineage>
        <taxon>Bacteria</taxon>
        <taxon>Pseudomonadati</taxon>
        <taxon>Spirochaetota</taxon>
        <taxon>Spirochaetia</taxon>
        <taxon>Spirochaetales</taxon>
        <taxon>Breznakiellaceae</taxon>
        <taxon>Gracilinema</taxon>
    </lineage>
</organism>
<protein>
    <submittedName>
        <fullName evidence="2">Uncharacterized protein</fullName>
    </submittedName>
</protein>
<gene>
    <name evidence="2" type="ORF">ENS59_11270</name>
</gene>
<feature type="transmembrane region" description="Helical" evidence="1">
    <location>
        <begin position="160"/>
        <end position="178"/>
    </location>
</feature>
<feature type="transmembrane region" description="Helical" evidence="1">
    <location>
        <begin position="249"/>
        <end position="267"/>
    </location>
</feature>
<comment type="caution">
    <text evidence="2">The sequence shown here is derived from an EMBL/GenBank/DDBJ whole genome shotgun (WGS) entry which is preliminary data.</text>
</comment>
<feature type="transmembrane region" description="Helical" evidence="1">
    <location>
        <begin position="63"/>
        <end position="86"/>
    </location>
</feature>
<dbReference type="EMBL" id="DSVL01000346">
    <property type="protein sequence ID" value="HFH30068.1"/>
    <property type="molecule type" value="Genomic_DNA"/>
</dbReference>
<feature type="transmembrane region" description="Helical" evidence="1">
    <location>
        <begin position="9"/>
        <end position="29"/>
    </location>
</feature>
<feature type="transmembrane region" description="Helical" evidence="1">
    <location>
        <begin position="98"/>
        <end position="121"/>
    </location>
</feature>
<dbReference type="AlphaFoldDB" id="A0A7C3E213"/>
<evidence type="ECO:0000313" key="2">
    <source>
        <dbReference type="EMBL" id="HFH30068.1"/>
    </source>
</evidence>
<proteinExistence type="predicted"/>
<feature type="transmembrane region" description="Helical" evidence="1">
    <location>
        <begin position="198"/>
        <end position="218"/>
    </location>
</feature>
<accession>A0A7C3E213</accession>
<sequence length="277" mass="31037">MTLSGRNRLVILGILWSSLILITLGFFAFRAISVFPELQKQAISRPSGFVHPLLAPLVQGNGYAPLFSMLCSVLYSLAGIITIYILFEKTQTPEILFFANFILSLSLEISRMAIPLITYYNTSLTYAVFTGKILLFSRLFGLFSLFLASVYAAGMDMQRYGMLLMLNAAICLALASGVPIDSMNWDTALTPRYGFTDMFWLIEATIVGITVLSFFIAIKNKSSKDYIYVSMGILLVLLGRDILLHADTYVELVLAVPVLGFGTWMYSKNLHQYYLWL</sequence>
<reference evidence="2" key="1">
    <citation type="journal article" date="2020" name="mSystems">
        <title>Genome- and Community-Level Interaction Insights into Carbon Utilization and Element Cycling Functions of Hydrothermarchaeota in Hydrothermal Sediment.</title>
        <authorList>
            <person name="Zhou Z."/>
            <person name="Liu Y."/>
            <person name="Xu W."/>
            <person name="Pan J."/>
            <person name="Luo Z.H."/>
            <person name="Li M."/>
        </authorList>
    </citation>
    <scope>NUCLEOTIDE SEQUENCE [LARGE SCALE GENOMIC DNA]</scope>
    <source>
        <strain evidence="2">SpSt-503</strain>
    </source>
</reference>
<name>A0A7C3E213_9SPIR</name>
<keyword evidence="1" id="KW-1133">Transmembrane helix</keyword>
<evidence type="ECO:0000256" key="1">
    <source>
        <dbReference type="SAM" id="Phobius"/>
    </source>
</evidence>
<feature type="transmembrane region" description="Helical" evidence="1">
    <location>
        <begin position="225"/>
        <end position="243"/>
    </location>
</feature>
<keyword evidence="1" id="KW-0812">Transmembrane</keyword>
<keyword evidence="1" id="KW-0472">Membrane</keyword>
<feature type="transmembrane region" description="Helical" evidence="1">
    <location>
        <begin position="133"/>
        <end position="153"/>
    </location>
</feature>